<reference evidence="2" key="1">
    <citation type="submission" date="2021-07" db="EMBL/GenBank/DDBJ databases">
        <authorList>
            <person name="Durling M."/>
        </authorList>
    </citation>
    <scope>NUCLEOTIDE SEQUENCE</scope>
</reference>
<dbReference type="Proteomes" id="UP000696280">
    <property type="component" value="Unassembled WGS sequence"/>
</dbReference>
<accession>A0A9N9L2R9</accession>
<evidence type="ECO:0000256" key="1">
    <source>
        <dbReference type="SAM" id="MobiDB-lite"/>
    </source>
</evidence>
<evidence type="ECO:0000313" key="2">
    <source>
        <dbReference type="EMBL" id="CAG8957168.1"/>
    </source>
</evidence>
<proteinExistence type="predicted"/>
<feature type="region of interest" description="Disordered" evidence="1">
    <location>
        <begin position="202"/>
        <end position="230"/>
    </location>
</feature>
<gene>
    <name evidence="2" type="ORF">HYFRA_00009369</name>
</gene>
<dbReference type="EMBL" id="CAJVRL010000077">
    <property type="protein sequence ID" value="CAG8957168.1"/>
    <property type="molecule type" value="Genomic_DNA"/>
</dbReference>
<organism evidence="2 3">
    <name type="scientific">Hymenoscyphus fraxineus</name>
    <dbReference type="NCBI Taxonomy" id="746836"/>
    <lineage>
        <taxon>Eukaryota</taxon>
        <taxon>Fungi</taxon>
        <taxon>Dikarya</taxon>
        <taxon>Ascomycota</taxon>
        <taxon>Pezizomycotina</taxon>
        <taxon>Leotiomycetes</taxon>
        <taxon>Helotiales</taxon>
        <taxon>Helotiaceae</taxon>
        <taxon>Hymenoscyphus</taxon>
    </lineage>
</organism>
<dbReference type="OrthoDB" id="10351446at2759"/>
<dbReference type="AlphaFoldDB" id="A0A9N9L2R9"/>
<comment type="caution">
    <text evidence="2">The sequence shown here is derived from an EMBL/GenBank/DDBJ whole genome shotgun (WGS) entry which is preliminary data.</text>
</comment>
<name>A0A9N9L2R9_9HELO</name>
<keyword evidence="3" id="KW-1185">Reference proteome</keyword>
<feature type="compositionally biased region" description="Basic and acidic residues" evidence="1">
    <location>
        <begin position="209"/>
        <end position="230"/>
    </location>
</feature>
<evidence type="ECO:0000313" key="3">
    <source>
        <dbReference type="Proteomes" id="UP000696280"/>
    </source>
</evidence>
<sequence length="230" mass="25466">MHSPSLAATQSDQRLKFCVLSALSISILLFTVVHLRHLVPSHSSHTPHTPPNPYALTTLPESFHLSPRPRQYGIGDLSIWELLFKSREEEDEVESEEEKSKTSPHKFSIADLNLWGLLLRKTQLGSHQEGIAEKLHVSETVDEEKESYQNTEVMKPIWVPSKLSSSKNEGGEIVDGNGGAPCDSFFVSDLIGCGKNVNGKFRGGVGRKPLGEEAEKKVEGSEVLRKEGLR</sequence>
<protein>
    <submittedName>
        <fullName evidence="2">Uncharacterized protein</fullName>
    </submittedName>
</protein>